<evidence type="ECO:0000256" key="1">
    <source>
        <dbReference type="SAM" id="MobiDB-lite"/>
    </source>
</evidence>
<feature type="domain" description="Calcineurin-like phosphoesterase" evidence="2">
    <location>
        <begin position="5"/>
        <end position="134"/>
    </location>
</feature>
<dbReference type="InterPro" id="IPR029052">
    <property type="entry name" value="Metallo-depent_PP-like"/>
</dbReference>
<keyword evidence="4" id="KW-1185">Reference proteome</keyword>
<comment type="caution">
    <text evidence="3">The sequence shown here is derived from an EMBL/GenBank/DDBJ whole genome shotgun (WGS) entry which is preliminary data.</text>
</comment>
<name>A0A9W6CAH0_9FIRM</name>
<proteinExistence type="predicted"/>
<feature type="region of interest" description="Disordered" evidence="1">
    <location>
        <begin position="201"/>
        <end position="224"/>
    </location>
</feature>
<accession>A0A9W6CAH0</accession>
<dbReference type="InterPro" id="IPR004843">
    <property type="entry name" value="Calcineurin-like_PHP"/>
</dbReference>
<dbReference type="Proteomes" id="UP001145145">
    <property type="component" value="Unassembled WGS sequence"/>
</dbReference>
<dbReference type="AlphaFoldDB" id="A0A9W6CAH0"/>
<gene>
    <name evidence="3" type="ORF">Selli1_15250</name>
</gene>
<organism evidence="3 4">
    <name type="scientific">Sellimonas catena</name>
    <dbReference type="NCBI Taxonomy" id="2994035"/>
    <lineage>
        <taxon>Bacteria</taxon>
        <taxon>Bacillati</taxon>
        <taxon>Bacillota</taxon>
        <taxon>Clostridia</taxon>
        <taxon>Lachnospirales</taxon>
        <taxon>Lachnospiraceae</taxon>
        <taxon>Sellimonas</taxon>
    </lineage>
</organism>
<protein>
    <recommendedName>
        <fullName evidence="2">Calcineurin-like phosphoesterase domain-containing protein</fullName>
    </recommendedName>
</protein>
<reference evidence="3 4" key="1">
    <citation type="journal article" date="2023" name="Int. J. Syst. Evol. Microbiol.">
        <title>Sellimonas catena sp. nov., isolated from human faeces.</title>
        <authorList>
            <person name="Hisatomi A."/>
            <person name="Ohkuma M."/>
            <person name="Sakamoto M."/>
        </authorList>
    </citation>
    <scope>NUCLEOTIDE SEQUENCE [LARGE SCALE GENOMIC DNA]</scope>
    <source>
        <strain evidence="3 4">12EGH17</strain>
    </source>
</reference>
<evidence type="ECO:0000313" key="4">
    <source>
        <dbReference type="Proteomes" id="UP001145145"/>
    </source>
</evidence>
<dbReference type="SUPFAM" id="SSF56300">
    <property type="entry name" value="Metallo-dependent phosphatases"/>
    <property type="match status" value="1"/>
</dbReference>
<dbReference type="Pfam" id="PF00149">
    <property type="entry name" value="Metallophos"/>
    <property type="match status" value="1"/>
</dbReference>
<evidence type="ECO:0000313" key="3">
    <source>
        <dbReference type="EMBL" id="GLG04351.1"/>
    </source>
</evidence>
<dbReference type="EMBL" id="BSBO01000013">
    <property type="protein sequence ID" value="GLG04351.1"/>
    <property type="molecule type" value="Genomic_DNA"/>
</dbReference>
<dbReference type="RefSeq" id="WP_118636749.1">
    <property type="nucleotide sequence ID" value="NZ_BSBO01000013.1"/>
</dbReference>
<sequence length="224" mass="27108">MRYYIADCHFFHRGLNEKMDKRGFADVEEMNEYMIRKWNKKVRPKDEVVILGDFSMEKGERTNEILRRLHGRLYLIEGNHDYYLKDSDFERERFVWIRPYAEMKDNKRKVILCHYPVFCYHGQYRKDQEGNARTYMMYGHVHDSFDEVLVSRFVRETGETKRVNMYTKEEETIPCNMLNCFCMYSDYEPLSLDEWIEHNRNRRAKQGGSEETAQGDGAPEKRMV</sequence>
<evidence type="ECO:0000259" key="2">
    <source>
        <dbReference type="Pfam" id="PF00149"/>
    </source>
</evidence>
<dbReference type="GO" id="GO:0016787">
    <property type="term" value="F:hydrolase activity"/>
    <property type="evidence" value="ECO:0007669"/>
    <property type="project" value="InterPro"/>
</dbReference>
<dbReference type="Gene3D" id="3.60.21.10">
    <property type="match status" value="1"/>
</dbReference>